<dbReference type="Proteomes" id="UP001489897">
    <property type="component" value="Unassembled WGS sequence"/>
</dbReference>
<gene>
    <name evidence="2" type="ORF">VSR73_23705</name>
</gene>
<dbReference type="EMBL" id="JAYMRV010000007">
    <property type="protein sequence ID" value="MEM5424060.1"/>
    <property type="molecule type" value="Genomic_DNA"/>
</dbReference>
<feature type="region of interest" description="Disordered" evidence="1">
    <location>
        <begin position="29"/>
        <end position="51"/>
    </location>
</feature>
<evidence type="ECO:0000256" key="1">
    <source>
        <dbReference type="SAM" id="MobiDB-lite"/>
    </source>
</evidence>
<proteinExistence type="predicted"/>
<organism evidence="2 3">
    <name type="scientific">Paraburkholderia ferrariae</name>
    <dbReference type="NCBI Taxonomy" id="386056"/>
    <lineage>
        <taxon>Bacteria</taxon>
        <taxon>Pseudomonadati</taxon>
        <taxon>Pseudomonadota</taxon>
        <taxon>Betaproteobacteria</taxon>
        <taxon>Burkholderiales</taxon>
        <taxon>Burkholderiaceae</taxon>
        <taxon>Paraburkholderia</taxon>
    </lineage>
</organism>
<keyword evidence="3" id="KW-1185">Reference proteome</keyword>
<protein>
    <recommendedName>
        <fullName evidence="4">ESPR domain-containing protein</fullName>
    </recommendedName>
</protein>
<evidence type="ECO:0000313" key="2">
    <source>
        <dbReference type="EMBL" id="MEM5424060.1"/>
    </source>
</evidence>
<evidence type="ECO:0000313" key="3">
    <source>
        <dbReference type="Proteomes" id="UP001489897"/>
    </source>
</evidence>
<dbReference type="RefSeq" id="WP_342948501.1">
    <property type="nucleotide sequence ID" value="NZ_JAYMRV010000007.1"/>
</dbReference>
<accession>A0ABU9RVH7</accession>
<comment type="caution">
    <text evidence="2">The sequence shown here is derived from an EMBL/GenBank/DDBJ whole genome shotgun (WGS) entry which is preliminary data.</text>
</comment>
<evidence type="ECO:0008006" key="4">
    <source>
        <dbReference type="Google" id="ProtNLM"/>
    </source>
</evidence>
<name>A0ABU9RVH7_9BURK</name>
<sequence length="104" mass="10781">MKSSYLVHAWHATRENTHAWRAGVVSLAKKRERSTPPGASGPAQAMGGGKGGACVMPARKAAGRTTSVERAPVCASNAVTAEGTLQCAQQPATQQLAPQLECEP</sequence>
<reference evidence="2 3" key="1">
    <citation type="submission" date="2024-01" db="EMBL/GenBank/DDBJ databases">
        <title>The diversity of rhizobia nodulating Mimosa spp. in eleven states of Brazil covering several biomes is determined by host plant, location, and edaphic factors.</title>
        <authorList>
            <person name="Rouws L."/>
            <person name="Barauna A."/>
            <person name="Beukes C."/>
            <person name="De Faria S.M."/>
            <person name="Gross E."/>
            <person name="Dos Reis Junior F.B."/>
            <person name="Simon M."/>
            <person name="Maluk M."/>
            <person name="Odee D.W."/>
            <person name="Kenicer G."/>
            <person name="Young J.P.W."/>
            <person name="Reis V.M."/>
            <person name="Zilli J."/>
            <person name="James E.K."/>
        </authorList>
    </citation>
    <scope>NUCLEOTIDE SEQUENCE [LARGE SCALE GENOMIC DNA]</scope>
    <source>
        <strain evidence="2 3">JPY167</strain>
    </source>
</reference>